<proteinExistence type="predicted"/>
<gene>
    <name evidence="2" type="ORF">COV10_00515</name>
</gene>
<dbReference type="EMBL" id="PCYI01000003">
    <property type="protein sequence ID" value="PIR45217.1"/>
    <property type="molecule type" value="Genomic_DNA"/>
</dbReference>
<evidence type="ECO:0000313" key="2">
    <source>
        <dbReference type="EMBL" id="PIR45217.1"/>
    </source>
</evidence>
<accession>A0A2H0RFH0</accession>
<dbReference type="AlphaFoldDB" id="A0A2H0RFH0"/>
<reference evidence="2 3" key="1">
    <citation type="submission" date="2017-09" db="EMBL/GenBank/DDBJ databases">
        <title>Depth-based differentiation of microbial function through sediment-hosted aquifers and enrichment of novel symbionts in the deep terrestrial subsurface.</title>
        <authorList>
            <person name="Probst A.J."/>
            <person name="Ladd B."/>
            <person name="Jarett J.K."/>
            <person name="Geller-Mcgrath D.E."/>
            <person name="Sieber C.M."/>
            <person name="Emerson J.B."/>
            <person name="Anantharaman K."/>
            <person name="Thomas B.C."/>
            <person name="Malmstrom R."/>
            <person name="Stieglmeier M."/>
            <person name="Klingl A."/>
            <person name="Woyke T."/>
            <person name="Ryan C.M."/>
            <person name="Banfield J.F."/>
        </authorList>
    </citation>
    <scope>NUCLEOTIDE SEQUENCE [LARGE SCALE GENOMIC DNA]</scope>
    <source>
        <strain evidence="2">CG10_big_fil_rev_8_21_14_0_10_51_16</strain>
    </source>
</reference>
<evidence type="ECO:0000313" key="3">
    <source>
        <dbReference type="Proteomes" id="UP000228767"/>
    </source>
</evidence>
<sequence length="189" mass="20952">MHLPVPYISQQQSATDPYWKERACAIAAIKMMGDFLVPGRLPSVDELIREGESIGGFTSHGWSHAHLVILLRNHGFPAYSQEFRTADPAALPAYQAGYYSDALLEHGVSKIIGEINSGRPAIVSVPGRQRLPGKTHMVLVIGYEGVTTNPHTLIVHDPDTNGLPGETRRIPVTNFRVEWRRFAIFTDLI</sequence>
<dbReference type="InterPro" id="IPR039564">
    <property type="entry name" value="Peptidase_C39-like"/>
</dbReference>
<dbReference type="Proteomes" id="UP000228767">
    <property type="component" value="Unassembled WGS sequence"/>
</dbReference>
<evidence type="ECO:0000259" key="1">
    <source>
        <dbReference type="Pfam" id="PF13529"/>
    </source>
</evidence>
<organism evidence="2 3">
    <name type="scientific">Candidatus Vogelbacteria bacterium CG10_big_fil_rev_8_21_14_0_10_51_16</name>
    <dbReference type="NCBI Taxonomy" id="1975045"/>
    <lineage>
        <taxon>Bacteria</taxon>
        <taxon>Candidatus Vogeliibacteriota</taxon>
    </lineage>
</organism>
<feature type="domain" description="Peptidase C39-like" evidence="1">
    <location>
        <begin position="3"/>
        <end position="158"/>
    </location>
</feature>
<comment type="caution">
    <text evidence="2">The sequence shown here is derived from an EMBL/GenBank/DDBJ whole genome shotgun (WGS) entry which is preliminary data.</text>
</comment>
<protein>
    <recommendedName>
        <fullName evidence="1">Peptidase C39-like domain-containing protein</fullName>
    </recommendedName>
</protein>
<dbReference type="Pfam" id="PF13529">
    <property type="entry name" value="Peptidase_C39_2"/>
    <property type="match status" value="1"/>
</dbReference>
<dbReference type="Gene3D" id="3.90.70.10">
    <property type="entry name" value="Cysteine proteinases"/>
    <property type="match status" value="1"/>
</dbReference>
<name>A0A2H0RFH0_9BACT</name>